<dbReference type="EMBL" id="AP021861">
    <property type="protein sequence ID" value="BBO32127.1"/>
    <property type="molecule type" value="Genomic_DNA"/>
</dbReference>
<evidence type="ECO:0000256" key="1">
    <source>
        <dbReference type="SAM" id="MobiDB-lite"/>
    </source>
</evidence>
<feature type="region of interest" description="Disordered" evidence="1">
    <location>
        <begin position="1"/>
        <end position="60"/>
    </location>
</feature>
<organism evidence="2 3">
    <name type="scientific">Lacipirellula parvula</name>
    <dbReference type="NCBI Taxonomy" id="2650471"/>
    <lineage>
        <taxon>Bacteria</taxon>
        <taxon>Pseudomonadati</taxon>
        <taxon>Planctomycetota</taxon>
        <taxon>Planctomycetia</taxon>
        <taxon>Pirellulales</taxon>
        <taxon>Lacipirellulaceae</taxon>
        <taxon>Lacipirellula</taxon>
    </lineage>
</organism>
<dbReference type="KEGG" id="lpav:PLANPX_1739"/>
<dbReference type="RefSeq" id="WP_152098145.1">
    <property type="nucleotide sequence ID" value="NZ_AP021861.1"/>
</dbReference>
<gene>
    <name evidence="2" type="ORF">PLANPX_1739</name>
</gene>
<evidence type="ECO:0000313" key="3">
    <source>
        <dbReference type="Proteomes" id="UP000326837"/>
    </source>
</evidence>
<keyword evidence="3" id="KW-1185">Reference proteome</keyword>
<accession>A0A5K7X8H1</accession>
<name>A0A5K7X8H1_9BACT</name>
<reference evidence="3" key="1">
    <citation type="submission" date="2019-10" db="EMBL/GenBank/DDBJ databases">
        <title>Lacipirellula parvula gen. nov., sp. nov., representing a lineage of planctomycetes widespread in freshwater anoxic habitats, and description of the family Lacipirellulaceae.</title>
        <authorList>
            <person name="Dedysh S.N."/>
            <person name="Kulichevskaya I.S."/>
            <person name="Beletsky A.V."/>
            <person name="Rakitin A.L."/>
            <person name="Mardanov A.V."/>
            <person name="Ivanova A.A."/>
            <person name="Saltykova V.X."/>
            <person name="Rijpstra W.I.C."/>
            <person name="Sinninghe Damste J.S."/>
            <person name="Ravin N.V."/>
        </authorList>
    </citation>
    <scope>NUCLEOTIDE SEQUENCE [LARGE SCALE GENOMIC DNA]</scope>
    <source>
        <strain evidence="3">PX69</strain>
    </source>
</reference>
<feature type="compositionally biased region" description="Polar residues" evidence="1">
    <location>
        <begin position="37"/>
        <end position="52"/>
    </location>
</feature>
<feature type="compositionally biased region" description="Basic and acidic residues" evidence="1">
    <location>
        <begin position="1"/>
        <end position="11"/>
    </location>
</feature>
<proteinExistence type="predicted"/>
<protein>
    <submittedName>
        <fullName evidence="2">Uncharacterized protein</fullName>
    </submittedName>
</protein>
<dbReference type="Proteomes" id="UP000326837">
    <property type="component" value="Chromosome"/>
</dbReference>
<evidence type="ECO:0000313" key="2">
    <source>
        <dbReference type="EMBL" id="BBO32127.1"/>
    </source>
</evidence>
<dbReference type="AlphaFoldDB" id="A0A5K7X8H1"/>
<sequence length="99" mass="10703">MAKKSSTRDAKVAAARKRKAAANKDADKRQRVGNKGTGTQQARASQKASGGSKQDREATRSKLLKEVRSIAMGALVALEEQDYEAVRNSLMTIAQRGDK</sequence>